<evidence type="ECO:0000256" key="1">
    <source>
        <dbReference type="SAM" id="Phobius"/>
    </source>
</evidence>
<dbReference type="PANTHER" id="PTHR43267:SF1">
    <property type="entry name" value="TRNA THREONYLCARBAMOYLADENOSINE DEHYDRATASE"/>
    <property type="match status" value="1"/>
</dbReference>
<name>C3XAD8_OXAFO</name>
<evidence type="ECO:0000313" key="4">
    <source>
        <dbReference type="Proteomes" id="UP000005089"/>
    </source>
</evidence>
<dbReference type="CDD" id="cd00755">
    <property type="entry name" value="YgdL_like"/>
    <property type="match status" value="1"/>
</dbReference>
<evidence type="ECO:0000259" key="2">
    <source>
        <dbReference type="Pfam" id="PF00899"/>
    </source>
</evidence>
<reference evidence="3 4" key="1">
    <citation type="submission" date="2009-02" db="EMBL/GenBank/DDBJ databases">
        <title>The Genome Sequence of Oxalobacter formigenes OXCC13.</title>
        <authorList>
            <consortium name="The Broad Institute Genome Sequencing Platform"/>
            <person name="Ward D."/>
            <person name="Young S.K."/>
            <person name="Kodira C.D."/>
            <person name="Zeng Q."/>
            <person name="Koehrsen M."/>
            <person name="Alvarado L."/>
            <person name="Berlin A."/>
            <person name="Borenstein D."/>
            <person name="Chen Z."/>
            <person name="Engels R."/>
            <person name="Freedman E."/>
            <person name="Gellesch M."/>
            <person name="Goldberg J."/>
            <person name="Griggs A."/>
            <person name="Gujja S."/>
            <person name="Heiman D."/>
            <person name="Hepburn T."/>
            <person name="Howarth C."/>
            <person name="Jen D."/>
            <person name="Larson L."/>
            <person name="Lewis B."/>
            <person name="Mehta T."/>
            <person name="Park D."/>
            <person name="Pearson M."/>
            <person name="Roberts A."/>
            <person name="Saif S."/>
            <person name="Shea T."/>
            <person name="Shenoy N."/>
            <person name="Sisk P."/>
            <person name="Stolte C."/>
            <person name="Sykes S."/>
            <person name="Walk T."/>
            <person name="White J."/>
            <person name="Yandava C."/>
            <person name="Allison M.J."/>
            <person name="Lander E."/>
            <person name="Nusbaum C."/>
            <person name="Galagan J."/>
            <person name="Birren B."/>
        </authorList>
    </citation>
    <scope>NUCLEOTIDE SEQUENCE [LARGE SCALE GENOMIC DNA]</scope>
    <source>
        <strain evidence="3 4">OXCC13</strain>
    </source>
</reference>
<dbReference type="GO" id="GO:0008641">
    <property type="term" value="F:ubiquitin-like modifier activating enzyme activity"/>
    <property type="evidence" value="ECO:0007669"/>
    <property type="project" value="InterPro"/>
</dbReference>
<dbReference type="HOGENOM" id="CLU_013325_4_0_4"/>
<dbReference type="SUPFAM" id="SSF69572">
    <property type="entry name" value="Activating enzymes of the ubiquitin-like proteins"/>
    <property type="match status" value="1"/>
</dbReference>
<sequence>MNLIFSFRMNDFTKSVRFAGTQRLFGEDGLARLGNARVAIIGIGGVGSWAVETLARTGIGNLTLIDGDVVVESNINRQIQATDSTLGKPKVLALAERIALINPDCFVEPLQDFVRPENLDALVGNRNFDFVIDAIDSVRDKTALIAYCKEKAIPLVTVGSAGGQMDPTRIDICDLSRTQQEPLLAKVRKRLRSQYGFTRNPKNKFGIDAVYSLEPVKYPGNAEPGPKENVPGLNPAGFGTTMAVTAGFGLAAASYVLRRIALAE</sequence>
<dbReference type="eggNOG" id="COG1179">
    <property type="taxonomic scope" value="Bacteria"/>
</dbReference>
<dbReference type="GO" id="GO:0061504">
    <property type="term" value="P:cyclic threonylcarbamoyladenosine biosynthetic process"/>
    <property type="evidence" value="ECO:0007669"/>
    <property type="project" value="TreeGrafter"/>
</dbReference>
<dbReference type="InterPro" id="IPR045886">
    <property type="entry name" value="ThiF/MoeB/HesA"/>
</dbReference>
<keyword evidence="1" id="KW-0812">Transmembrane</keyword>
<dbReference type="Proteomes" id="UP000005089">
    <property type="component" value="Unassembled WGS sequence"/>
</dbReference>
<dbReference type="STRING" id="847.BRW83_0940"/>
<protein>
    <submittedName>
        <fullName evidence="3">ThiF family protein</fullName>
    </submittedName>
</protein>
<dbReference type="Pfam" id="PF00899">
    <property type="entry name" value="ThiF"/>
    <property type="match status" value="1"/>
</dbReference>
<dbReference type="InterPro" id="IPR035985">
    <property type="entry name" value="Ubiquitin-activating_enz"/>
</dbReference>
<feature type="transmembrane region" description="Helical" evidence="1">
    <location>
        <begin position="236"/>
        <end position="257"/>
    </location>
</feature>
<keyword evidence="1" id="KW-1133">Transmembrane helix</keyword>
<gene>
    <name evidence="3" type="ORF">OFBG_01192</name>
</gene>
<dbReference type="Gene3D" id="3.40.50.720">
    <property type="entry name" value="NAD(P)-binding Rossmann-like Domain"/>
    <property type="match status" value="1"/>
</dbReference>
<dbReference type="GO" id="GO:0061503">
    <property type="term" value="F:tRNA threonylcarbamoyladenosine dehydratase"/>
    <property type="evidence" value="ECO:0007669"/>
    <property type="project" value="TreeGrafter"/>
</dbReference>
<dbReference type="EMBL" id="GG658170">
    <property type="protein sequence ID" value="EEO30164.1"/>
    <property type="molecule type" value="Genomic_DNA"/>
</dbReference>
<keyword evidence="4" id="KW-1185">Reference proteome</keyword>
<dbReference type="AlphaFoldDB" id="C3XAD8"/>
<organism evidence="3 4">
    <name type="scientific">Oxalobacter formigenes OXCC13</name>
    <dbReference type="NCBI Taxonomy" id="556269"/>
    <lineage>
        <taxon>Bacteria</taxon>
        <taxon>Pseudomonadati</taxon>
        <taxon>Pseudomonadota</taxon>
        <taxon>Betaproteobacteria</taxon>
        <taxon>Burkholderiales</taxon>
        <taxon>Oxalobacteraceae</taxon>
        <taxon>Oxalobacter</taxon>
    </lineage>
</organism>
<evidence type="ECO:0000313" key="3">
    <source>
        <dbReference type="EMBL" id="EEO30164.1"/>
    </source>
</evidence>
<feature type="domain" description="THIF-type NAD/FAD binding fold" evidence="2">
    <location>
        <begin position="23"/>
        <end position="178"/>
    </location>
</feature>
<keyword evidence="1" id="KW-0472">Membrane</keyword>
<accession>C3XAD8</accession>
<dbReference type="PANTHER" id="PTHR43267">
    <property type="entry name" value="TRNA THREONYLCARBAMOYLADENOSINE DEHYDRATASE"/>
    <property type="match status" value="1"/>
</dbReference>
<proteinExistence type="predicted"/>
<dbReference type="InterPro" id="IPR000594">
    <property type="entry name" value="ThiF_NAD_FAD-bd"/>
</dbReference>